<evidence type="ECO:0000313" key="1">
    <source>
        <dbReference type="EMBL" id="MFB2838165.1"/>
    </source>
</evidence>
<keyword evidence="2" id="KW-1185">Reference proteome</keyword>
<dbReference type="InterPro" id="IPR059192">
    <property type="entry name" value="PIN_19"/>
</dbReference>
<dbReference type="Gene3D" id="3.40.50.1010">
    <property type="entry name" value="5'-nuclease"/>
    <property type="match status" value="1"/>
</dbReference>
<sequence length="172" mass="19818">MNEFIRSLLGRYQQKGILIDTNILLLLFVGTVNRSRISQFNRTEKFTPEDYDLLVRILLFFQRIVTTPNILTEVNSLINGIGEPERSRCLEIFANIVNEKLSEFYIESTSAVKLENFTKFGLTDCGIINIARDKYLVLTDDFKLANYLQTIKIDVINFELIRRMGSNPSAVL</sequence>
<reference evidence="1 2" key="1">
    <citation type="submission" date="2024-09" db="EMBL/GenBank/DDBJ databases">
        <title>Floridaenema gen nov. (Aerosakkonemataceae, Aerosakkonematales ord. nov., Cyanobacteria) from benthic tropical and subtropical fresh waters, with the description of four new species.</title>
        <authorList>
            <person name="Moretto J.A."/>
            <person name="Berthold D.E."/>
            <person name="Lefler F.W."/>
            <person name="Huang I.-S."/>
            <person name="Laughinghouse H. IV."/>
        </authorList>
    </citation>
    <scope>NUCLEOTIDE SEQUENCE [LARGE SCALE GENOMIC DNA]</scope>
    <source>
        <strain evidence="1 2">BLCC-F167</strain>
    </source>
</reference>
<dbReference type="EMBL" id="JBHFNT010000240">
    <property type="protein sequence ID" value="MFB2838165.1"/>
    <property type="molecule type" value="Genomic_DNA"/>
</dbReference>
<dbReference type="RefSeq" id="WP_413280493.1">
    <property type="nucleotide sequence ID" value="NZ_JBHFNT010000240.1"/>
</dbReference>
<protein>
    <submittedName>
        <fullName evidence="1">PIN domain-containing protein</fullName>
    </submittedName>
</protein>
<name>A0ABV4WSS6_9CYAN</name>
<comment type="caution">
    <text evidence="1">The sequence shown here is derived from an EMBL/GenBank/DDBJ whole genome shotgun (WGS) entry which is preliminary data.</text>
</comment>
<dbReference type="CDD" id="cd18702">
    <property type="entry name" value="PIN_VapC_like"/>
    <property type="match status" value="1"/>
</dbReference>
<accession>A0ABV4WSS6</accession>
<dbReference type="Proteomes" id="UP001576780">
    <property type="component" value="Unassembled WGS sequence"/>
</dbReference>
<evidence type="ECO:0000313" key="2">
    <source>
        <dbReference type="Proteomes" id="UP001576780"/>
    </source>
</evidence>
<organism evidence="1 2">
    <name type="scientific">Floridaenema evergladense BLCC-F167</name>
    <dbReference type="NCBI Taxonomy" id="3153639"/>
    <lineage>
        <taxon>Bacteria</taxon>
        <taxon>Bacillati</taxon>
        <taxon>Cyanobacteriota</taxon>
        <taxon>Cyanophyceae</taxon>
        <taxon>Oscillatoriophycideae</taxon>
        <taxon>Aerosakkonematales</taxon>
        <taxon>Aerosakkonemataceae</taxon>
        <taxon>Floridanema</taxon>
        <taxon>Floridanema evergladense</taxon>
    </lineage>
</organism>
<gene>
    <name evidence="1" type="ORF">ACE1CA_27015</name>
</gene>
<proteinExistence type="predicted"/>